<feature type="region of interest" description="Disordered" evidence="1">
    <location>
        <begin position="71"/>
        <end position="135"/>
    </location>
</feature>
<dbReference type="AlphaFoldDB" id="W4H8U6"/>
<dbReference type="RefSeq" id="XP_009822386.1">
    <property type="nucleotide sequence ID" value="XM_009824084.1"/>
</dbReference>
<reference evidence="2" key="1">
    <citation type="submission" date="2013-12" db="EMBL/GenBank/DDBJ databases">
        <title>The Genome Sequence of Aphanomyces astaci APO3.</title>
        <authorList>
            <consortium name="The Broad Institute Genomics Platform"/>
            <person name="Russ C."/>
            <person name="Tyler B."/>
            <person name="van West P."/>
            <person name="Dieguez-Uribeondo J."/>
            <person name="Young S.K."/>
            <person name="Zeng Q."/>
            <person name="Gargeya S."/>
            <person name="Fitzgerald M."/>
            <person name="Abouelleil A."/>
            <person name="Alvarado L."/>
            <person name="Chapman S.B."/>
            <person name="Gainer-Dewar J."/>
            <person name="Goldberg J."/>
            <person name="Griggs A."/>
            <person name="Gujja S."/>
            <person name="Hansen M."/>
            <person name="Howarth C."/>
            <person name="Imamovic A."/>
            <person name="Ireland A."/>
            <person name="Larimer J."/>
            <person name="McCowan C."/>
            <person name="Murphy C."/>
            <person name="Pearson M."/>
            <person name="Poon T.W."/>
            <person name="Priest M."/>
            <person name="Roberts A."/>
            <person name="Saif S."/>
            <person name="Shea T."/>
            <person name="Sykes S."/>
            <person name="Wortman J."/>
            <person name="Nusbaum C."/>
            <person name="Birren B."/>
        </authorList>
    </citation>
    <scope>NUCLEOTIDE SEQUENCE [LARGE SCALE GENOMIC DNA]</scope>
    <source>
        <strain evidence="2">APO3</strain>
    </source>
</reference>
<protein>
    <submittedName>
        <fullName evidence="2">Uncharacterized protein</fullName>
    </submittedName>
</protein>
<dbReference type="VEuPathDB" id="FungiDB:H257_01064"/>
<gene>
    <name evidence="2" type="ORF">H257_01064</name>
</gene>
<accession>W4H8U6</accession>
<organism evidence="2">
    <name type="scientific">Aphanomyces astaci</name>
    <name type="common">Crayfish plague agent</name>
    <dbReference type="NCBI Taxonomy" id="112090"/>
    <lineage>
        <taxon>Eukaryota</taxon>
        <taxon>Sar</taxon>
        <taxon>Stramenopiles</taxon>
        <taxon>Oomycota</taxon>
        <taxon>Saprolegniomycetes</taxon>
        <taxon>Saprolegniales</taxon>
        <taxon>Verrucalvaceae</taxon>
        <taxon>Aphanomyces</taxon>
    </lineage>
</organism>
<sequence length="135" mass="14642">MICCLLSEPVPDGHLVLVEQLQGAFPLQVARSLNLSWVIRVWIQLRNPTDSVVEIRPADAMATLVPNSIQNLETADATDQHSPRSASFQEGGRGDAEMTKECPEGDVHPGGVCAALQESKDRSPIDWKDSSLSPP</sequence>
<feature type="compositionally biased region" description="Basic and acidic residues" evidence="1">
    <location>
        <begin position="92"/>
        <end position="107"/>
    </location>
</feature>
<name>W4H8U6_APHAT</name>
<proteinExistence type="predicted"/>
<evidence type="ECO:0000313" key="2">
    <source>
        <dbReference type="EMBL" id="ETV87523.1"/>
    </source>
</evidence>
<dbReference type="EMBL" id="KI913115">
    <property type="protein sequence ID" value="ETV87523.1"/>
    <property type="molecule type" value="Genomic_DNA"/>
</dbReference>
<feature type="compositionally biased region" description="Basic and acidic residues" evidence="1">
    <location>
        <begin position="118"/>
        <end position="129"/>
    </location>
</feature>
<dbReference type="GeneID" id="20803060"/>
<evidence type="ECO:0000256" key="1">
    <source>
        <dbReference type="SAM" id="MobiDB-lite"/>
    </source>
</evidence>